<evidence type="ECO:0000313" key="5">
    <source>
        <dbReference type="Proteomes" id="UP000297641"/>
    </source>
</evidence>
<protein>
    <submittedName>
        <fullName evidence="3">Glycosyltransferase</fullName>
    </submittedName>
</protein>
<proteinExistence type="predicted"/>
<keyword evidence="4" id="KW-1185">Reference proteome</keyword>
<keyword evidence="3" id="KW-0808">Transferase</keyword>
<reference evidence="4 5" key="2">
    <citation type="journal article" date="2019" name="PLoS Negl. Trop. Dis.">
        <title>Revisiting the worldwide diversity of Leptospira species in the environment.</title>
        <authorList>
            <person name="Vincent A.T."/>
            <person name="Schiettekatte O."/>
            <person name="Bourhy P."/>
            <person name="Veyrier F.J."/>
            <person name="Picardeau M."/>
        </authorList>
    </citation>
    <scope>NUCLEOTIDE SEQUENCE [LARGE SCALE GENOMIC DNA]</scope>
    <source>
        <strain evidence="3 5">201800273</strain>
        <strain evidence="4">201800295</strain>
    </source>
</reference>
<dbReference type="RefSeq" id="WP_135754288.1">
    <property type="nucleotide sequence ID" value="NZ_RQFD01000015.1"/>
</dbReference>
<gene>
    <name evidence="2" type="ORF">EHQ10_12770</name>
    <name evidence="3" type="ORF">EHQ43_18450</name>
</gene>
<evidence type="ECO:0000259" key="1">
    <source>
        <dbReference type="Pfam" id="PF00535"/>
    </source>
</evidence>
<dbReference type="InterPro" id="IPR001173">
    <property type="entry name" value="Glyco_trans_2-like"/>
</dbReference>
<sequence>MESKDPLVSVIIPTYNNGHLIGYAIDSIIGQTYRNWEIIVVDNTSTDHTLELLEGYANKVNLRYFTIQNEGVIAKSRNYGIKQVTGEFIAFLDSDDWWEPQKLKESISALNTGMDLVYHDLWETKSHTMRRIKRKVKTRDLKTPIFTDLLLNGNGIINSSVVVRKAIVEKIGLISEKKSDIAWEDFEYWLRISTITEKFIRIKDCLGYYWVGGGNVSNPNKTLTILKEIHLRFQSQFIDFGKRNLYPSWIYYGILTAQIETKQIRTEDIQVMWSKLNLKHKLFILIKILFNALKIN</sequence>
<feature type="domain" description="Glycosyltransferase 2-like" evidence="1">
    <location>
        <begin position="9"/>
        <end position="171"/>
    </location>
</feature>
<evidence type="ECO:0000313" key="4">
    <source>
        <dbReference type="Proteomes" id="UP000297617"/>
    </source>
</evidence>
<dbReference type="AlphaFoldDB" id="A0A7I0HMU6"/>
<dbReference type="EMBL" id="RQFT01000015">
    <property type="protein sequence ID" value="TGL02339.1"/>
    <property type="molecule type" value="Genomic_DNA"/>
</dbReference>
<evidence type="ECO:0000313" key="2">
    <source>
        <dbReference type="EMBL" id="TGK48575.1"/>
    </source>
</evidence>
<evidence type="ECO:0000313" key="3">
    <source>
        <dbReference type="EMBL" id="TGL02339.1"/>
    </source>
</evidence>
<dbReference type="PANTHER" id="PTHR22916">
    <property type="entry name" value="GLYCOSYLTRANSFERASE"/>
    <property type="match status" value="1"/>
</dbReference>
<dbReference type="Proteomes" id="UP000297617">
    <property type="component" value="Unassembled WGS sequence"/>
</dbReference>
<dbReference type="GO" id="GO:0016758">
    <property type="term" value="F:hexosyltransferase activity"/>
    <property type="evidence" value="ECO:0007669"/>
    <property type="project" value="UniProtKB-ARBA"/>
</dbReference>
<reference evidence="2" key="1">
    <citation type="submission" date="2018-10" db="EMBL/GenBank/DDBJ databases">
        <authorList>
            <person name="Vincent A.T."/>
            <person name="Schiettekatte O."/>
            <person name="Bourhy P."/>
            <person name="Veyrier F.J."/>
            <person name="Picardeau M."/>
        </authorList>
    </citation>
    <scope>NUCLEOTIDE SEQUENCE</scope>
    <source>
        <strain evidence="2">201800295</strain>
    </source>
</reference>
<dbReference type="PANTHER" id="PTHR22916:SF3">
    <property type="entry name" value="UDP-GLCNAC:BETAGAL BETA-1,3-N-ACETYLGLUCOSAMINYLTRANSFERASE-LIKE PROTEIN 1"/>
    <property type="match status" value="1"/>
</dbReference>
<comment type="caution">
    <text evidence="3">The sequence shown here is derived from an EMBL/GenBank/DDBJ whole genome shotgun (WGS) entry which is preliminary data.</text>
</comment>
<dbReference type="SUPFAM" id="SSF53448">
    <property type="entry name" value="Nucleotide-diphospho-sugar transferases"/>
    <property type="match status" value="1"/>
</dbReference>
<dbReference type="InterPro" id="IPR029044">
    <property type="entry name" value="Nucleotide-diphossugar_trans"/>
</dbReference>
<dbReference type="Proteomes" id="UP000297641">
    <property type="component" value="Unassembled WGS sequence"/>
</dbReference>
<dbReference type="Gene3D" id="3.90.550.10">
    <property type="entry name" value="Spore Coat Polysaccharide Biosynthesis Protein SpsA, Chain A"/>
    <property type="match status" value="1"/>
</dbReference>
<dbReference type="Pfam" id="PF00535">
    <property type="entry name" value="Glycos_transf_2"/>
    <property type="match status" value="1"/>
</dbReference>
<accession>A0A7I0HMU6</accession>
<organism evidence="3 5">
    <name type="scientific">Leptospira bouyouniensis</name>
    <dbReference type="NCBI Taxonomy" id="2484911"/>
    <lineage>
        <taxon>Bacteria</taxon>
        <taxon>Pseudomonadati</taxon>
        <taxon>Spirochaetota</taxon>
        <taxon>Spirochaetia</taxon>
        <taxon>Leptospirales</taxon>
        <taxon>Leptospiraceae</taxon>
        <taxon>Leptospira</taxon>
    </lineage>
</organism>
<dbReference type="EMBL" id="RQFD01000015">
    <property type="protein sequence ID" value="TGK48575.1"/>
    <property type="molecule type" value="Genomic_DNA"/>
</dbReference>
<name>A0A7I0HMU6_9LEPT</name>